<evidence type="ECO:0000256" key="3">
    <source>
        <dbReference type="SAM" id="MobiDB-lite"/>
    </source>
</evidence>
<dbReference type="AlphaFoldDB" id="A0AAE0CUL0"/>
<evidence type="ECO:0000256" key="2">
    <source>
        <dbReference type="SAM" id="Coils"/>
    </source>
</evidence>
<feature type="region of interest" description="Disordered" evidence="3">
    <location>
        <begin position="1"/>
        <end position="56"/>
    </location>
</feature>
<dbReference type="Pfam" id="PF03763">
    <property type="entry name" value="Remorin_C"/>
    <property type="match status" value="1"/>
</dbReference>
<protein>
    <recommendedName>
        <fullName evidence="4">Remorin C-terminal domain-containing protein</fullName>
    </recommendedName>
</protein>
<dbReference type="Proteomes" id="UP001280121">
    <property type="component" value="Unassembled WGS sequence"/>
</dbReference>
<gene>
    <name evidence="5" type="ORF">Ddye_002651</name>
</gene>
<feature type="coiled-coil region" evidence="2">
    <location>
        <begin position="109"/>
        <end position="151"/>
    </location>
</feature>
<dbReference type="PANTHER" id="PTHR31775">
    <property type="entry name" value="OS02G0117200 PROTEIN"/>
    <property type="match status" value="1"/>
</dbReference>
<feature type="compositionally biased region" description="Basic and acidic residues" evidence="3">
    <location>
        <begin position="1"/>
        <end position="10"/>
    </location>
</feature>
<name>A0AAE0CUL0_9ROSI</name>
<proteinExistence type="inferred from homology"/>
<evidence type="ECO:0000313" key="6">
    <source>
        <dbReference type="Proteomes" id="UP001280121"/>
    </source>
</evidence>
<dbReference type="PANTHER" id="PTHR31775:SF5">
    <property type="entry name" value="REMORIN 1.4"/>
    <property type="match status" value="1"/>
</dbReference>
<sequence length="186" mass="21275">MAEEDHKRSEPGSSSSTSSLCVDNSHEDHALVNREEKVPVPNPVDQEVADPVNEKTFDTSFDRDTMLAKVEMEKRLALIKAWEENAKAIVDNKAYKRHSSVGTWENRERASVESRLKKIEEKLEKKRAEYAERMNNKIAEIHKAAEEKRAMIEAKRGEDVLKIEEKASKFRAAGYIPRKFLACFNG</sequence>
<keyword evidence="6" id="KW-1185">Reference proteome</keyword>
<feature type="compositionally biased region" description="Basic and acidic residues" evidence="3">
    <location>
        <begin position="24"/>
        <end position="38"/>
    </location>
</feature>
<accession>A0AAE0CUL0</accession>
<evidence type="ECO:0000259" key="4">
    <source>
        <dbReference type="Pfam" id="PF03763"/>
    </source>
</evidence>
<keyword evidence="2" id="KW-0175">Coiled coil</keyword>
<evidence type="ECO:0000313" key="5">
    <source>
        <dbReference type="EMBL" id="KAK2664077.1"/>
    </source>
</evidence>
<organism evidence="5 6">
    <name type="scientific">Dipteronia dyeriana</name>
    <dbReference type="NCBI Taxonomy" id="168575"/>
    <lineage>
        <taxon>Eukaryota</taxon>
        <taxon>Viridiplantae</taxon>
        <taxon>Streptophyta</taxon>
        <taxon>Embryophyta</taxon>
        <taxon>Tracheophyta</taxon>
        <taxon>Spermatophyta</taxon>
        <taxon>Magnoliopsida</taxon>
        <taxon>eudicotyledons</taxon>
        <taxon>Gunneridae</taxon>
        <taxon>Pentapetalae</taxon>
        <taxon>rosids</taxon>
        <taxon>malvids</taxon>
        <taxon>Sapindales</taxon>
        <taxon>Sapindaceae</taxon>
        <taxon>Hippocastanoideae</taxon>
        <taxon>Acereae</taxon>
        <taxon>Dipteronia</taxon>
    </lineage>
</organism>
<reference evidence="5" key="1">
    <citation type="journal article" date="2023" name="Plant J.">
        <title>Genome sequences and population genomics provide insights into the demographic history, inbreeding, and mutation load of two 'living fossil' tree species of Dipteronia.</title>
        <authorList>
            <person name="Feng Y."/>
            <person name="Comes H.P."/>
            <person name="Chen J."/>
            <person name="Zhu S."/>
            <person name="Lu R."/>
            <person name="Zhang X."/>
            <person name="Li P."/>
            <person name="Qiu J."/>
            <person name="Olsen K.M."/>
            <person name="Qiu Y."/>
        </authorList>
    </citation>
    <scope>NUCLEOTIDE SEQUENCE</scope>
    <source>
        <strain evidence="5">KIB01</strain>
    </source>
</reference>
<feature type="domain" description="Remorin C-terminal" evidence="4">
    <location>
        <begin position="74"/>
        <end position="179"/>
    </location>
</feature>
<dbReference type="EMBL" id="JANJYI010000001">
    <property type="protein sequence ID" value="KAK2664077.1"/>
    <property type="molecule type" value="Genomic_DNA"/>
</dbReference>
<comment type="caution">
    <text evidence="5">The sequence shown here is derived from an EMBL/GenBank/DDBJ whole genome shotgun (WGS) entry which is preliminary data.</text>
</comment>
<comment type="similarity">
    <text evidence="1">Belongs to the remorin family.</text>
</comment>
<evidence type="ECO:0000256" key="1">
    <source>
        <dbReference type="ARBA" id="ARBA00005711"/>
    </source>
</evidence>
<dbReference type="InterPro" id="IPR005516">
    <property type="entry name" value="Remorin_C"/>
</dbReference>
<feature type="compositionally biased region" description="Low complexity" evidence="3">
    <location>
        <begin position="11"/>
        <end position="23"/>
    </location>
</feature>